<dbReference type="AlphaFoldDB" id="A0AAU9P4V0"/>
<evidence type="ECO:0000313" key="1">
    <source>
        <dbReference type="EMBL" id="CAH1445109.1"/>
    </source>
</evidence>
<reference evidence="1 2" key="1">
    <citation type="submission" date="2022-01" db="EMBL/GenBank/DDBJ databases">
        <authorList>
            <person name="Xiong W."/>
            <person name="Schranz E."/>
        </authorList>
    </citation>
    <scope>NUCLEOTIDE SEQUENCE [LARGE SCALE GENOMIC DNA]</scope>
</reference>
<proteinExistence type="predicted"/>
<accession>A0AAU9P4V0</accession>
<dbReference type="EMBL" id="CAKMRJ010005523">
    <property type="protein sequence ID" value="CAH1445109.1"/>
    <property type="molecule type" value="Genomic_DNA"/>
</dbReference>
<comment type="caution">
    <text evidence="1">The sequence shown here is derived from an EMBL/GenBank/DDBJ whole genome shotgun (WGS) entry which is preliminary data.</text>
</comment>
<keyword evidence="2" id="KW-1185">Reference proteome</keyword>
<gene>
    <name evidence="1" type="ORF">LVIROSA_LOCUS30899</name>
</gene>
<protein>
    <submittedName>
        <fullName evidence="1">Uncharacterized protein</fullName>
    </submittedName>
</protein>
<dbReference type="Proteomes" id="UP001157418">
    <property type="component" value="Unassembled WGS sequence"/>
</dbReference>
<name>A0AAU9P4V0_9ASTR</name>
<organism evidence="1 2">
    <name type="scientific">Lactuca virosa</name>
    <dbReference type="NCBI Taxonomy" id="75947"/>
    <lineage>
        <taxon>Eukaryota</taxon>
        <taxon>Viridiplantae</taxon>
        <taxon>Streptophyta</taxon>
        <taxon>Embryophyta</taxon>
        <taxon>Tracheophyta</taxon>
        <taxon>Spermatophyta</taxon>
        <taxon>Magnoliopsida</taxon>
        <taxon>eudicotyledons</taxon>
        <taxon>Gunneridae</taxon>
        <taxon>Pentapetalae</taxon>
        <taxon>asterids</taxon>
        <taxon>campanulids</taxon>
        <taxon>Asterales</taxon>
        <taxon>Asteraceae</taxon>
        <taxon>Cichorioideae</taxon>
        <taxon>Cichorieae</taxon>
        <taxon>Lactucinae</taxon>
        <taxon>Lactuca</taxon>
    </lineage>
</organism>
<sequence>MFGKGKRTFENDFSYNIPSFSFSPLTLFSLASPDLQHQPTTPATCSSTGDTDDLQHRPFSISDQIIDENHTTIVDCETSLKMKKPKFGWDNRSFMEEKIKENKDYAKFRNTDLSIFDEKYATLFRDSVAVGDQTMTPLQFQNNRWNFWSVES</sequence>
<evidence type="ECO:0000313" key="2">
    <source>
        <dbReference type="Proteomes" id="UP001157418"/>
    </source>
</evidence>